<name>A0AAW7JR03_9BACT</name>
<proteinExistence type="inferred from homology"/>
<dbReference type="GO" id="GO:0008835">
    <property type="term" value="F:diaminohydroxyphosphoribosylaminopyrimidine deaminase activity"/>
    <property type="evidence" value="ECO:0007669"/>
    <property type="project" value="UniProtKB-EC"/>
</dbReference>
<evidence type="ECO:0000256" key="3">
    <source>
        <dbReference type="ARBA" id="ARBA00004910"/>
    </source>
</evidence>
<comment type="similarity">
    <text evidence="4 13">In the N-terminal section; belongs to the cytidine and deoxycytidylate deaminase family.</text>
</comment>
<feature type="active site" description="Proton donor" evidence="14">
    <location>
        <position position="56"/>
    </location>
</feature>
<keyword evidence="20" id="KW-1185">Reference proteome</keyword>
<feature type="binding site" evidence="15">
    <location>
        <position position="211"/>
    </location>
    <ligand>
        <name>substrate</name>
    </ligand>
</feature>
<dbReference type="EC" id="3.5.4.26" evidence="13"/>
<dbReference type="EMBL" id="JAUEIF010000001">
    <property type="protein sequence ID" value="MDN0024286.1"/>
    <property type="molecule type" value="Genomic_DNA"/>
</dbReference>
<dbReference type="GO" id="GO:0046872">
    <property type="term" value="F:metal ion binding"/>
    <property type="evidence" value="ECO:0007669"/>
    <property type="project" value="UniProtKB-KW"/>
</dbReference>
<keyword evidence="10 13" id="KW-0521">NADP</keyword>
<evidence type="ECO:0000256" key="14">
    <source>
        <dbReference type="PIRSR" id="PIRSR006769-1"/>
    </source>
</evidence>
<dbReference type="RefSeq" id="WP_289824628.1">
    <property type="nucleotide sequence ID" value="NZ_JAUEIE010000001.1"/>
</dbReference>
<dbReference type="Pfam" id="PF01872">
    <property type="entry name" value="RibD_C"/>
    <property type="match status" value="1"/>
</dbReference>
<evidence type="ECO:0000256" key="13">
    <source>
        <dbReference type="PIRNR" id="PIRNR006769"/>
    </source>
</evidence>
<keyword evidence="8 13" id="KW-0378">Hydrolase</keyword>
<evidence type="ECO:0000256" key="2">
    <source>
        <dbReference type="ARBA" id="ARBA00004882"/>
    </source>
</evidence>
<feature type="domain" description="CMP/dCMP-type deaminase" evidence="17">
    <location>
        <begin position="5"/>
        <end position="131"/>
    </location>
</feature>
<reference evidence="19" key="2">
    <citation type="submission" date="2023-08" db="EMBL/GenBank/DDBJ databases">
        <title>Identification and characterization of horizontal gene transfer across gut microbiota members of farm animals based on homology search.</title>
        <authorList>
            <person name="Schwarzerova J."/>
            <person name="Nykrynova M."/>
            <person name="Jureckova K."/>
            <person name="Cejkova D."/>
            <person name="Rychlik I."/>
        </authorList>
    </citation>
    <scope>NUCLEOTIDE SEQUENCE</scope>
    <source>
        <strain evidence="19">ET15</strain>
        <strain evidence="18">ET37</strain>
    </source>
</reference>
<evidence type="ECO:0000256" key="9">
    <source>
        <dbReference type="ARBA" id="ARBA00022833"/>
    </source>
</evidence>
<dbReference type="InterPro" id="IPR050765">
    <property type="entry name" value="Riboflavin_Biosynth_HTPR"/>
</dbReference>
<feature type="binding site" evidence="15">
    <location>
        <position position="162"/>
    </location>
    <ligand>
        <name>NADP(+)</name>
        <dbReference type="ChEBI" id="CHEBI:58349"/>
    </ligand>
</feature>
<evidence type="ECO:0000313" key="20">
    <source>
        <dbReference type="Proteomes" id="UP001167831"/>
    </source>
</evidence>
<dbReference type="Pfam" id="PF00383">
    <property type="entry name" value="dCMP_cyt_deam_1"/>
    <property type="match status" value="1"/>
</dbReference>
<dbReference type="EMBL" id="JAUEIE010000001">
    <property type="protein sequence ID" value="MDN0021789.1"/>
    <property type="molecule type" value="Genomic_DNA"/>
</dbReference>
<evidence type="ECO:0000313" key="18">
    <source>
        <dbReference type="EMBL" id="MDN0021789.1"/>
    </source>
</evidence>
<feature type="binding site" evidence="16">
    <location>
        <position position="83"/>
    </location>
    <ligand>
        <name>Zn(2+)</name>
        <dbReference type="ChEBI" id="CHEBI:29105"/>
        <note>catalytic</note>
    </ligand>
</feature>
<dbReference type="EC" id="1.1.1.193" evidence="13"/>
<reference evidence="19" key="1">
    <citation type="submission" date="2023-06" db="EMBL/GenBank/DDBJ databases">
        <authorList>
            <person name="Zeman M."/>
            <person name="Kubasova T."/>
            <person name="Jahodarova E."/>
            <person name="Nykrynova M."/>
            <person name="Rychlik I."/>
        </authorList>
    </citation>
    <scope>NUCLEOTIDE SEQUENCE</scope>
    <source>
        <strain evidence="19">ET15</strain>
        <strain evidence="18">ET37</strain>
    </source>
</reference>
<evidence type="ECO:0000256" key="11">
    <source>
        <dbReference type="ARBA" id="ARBA00023002"/>
    </source>
</evidence>
<evidence type="ECO:0000313" key="21">
    <source>
        <dbReference type="Proteomes" id="UP001168478"/>
    </source>
</evidence>
<dbReference type="InterPro" id="IPR004794">
    <property type="entry name" value="Eubact_RibD"/>
</dbReference>
<dbReference type="InterPro" id="IPR016193">
    <property type="entry name" value="Cytidine_deaminase-like"/>
</dbReference>
<feature type="binding site" evidence="15">
    <location>
        <position position="191"/>
    </location>
    <ligand>
        <name>substrate</name>
    </ligand>
</feature>
<feature type="binding site" evidence="16">
    <location>
        <position position="92"/>
    </location>
    <ligand>
        <name>Zn(2+)</name>
        <dbReference type="ChEBI" id="CHEBI:29105"/>
        <note>catalytic</note>
    </ligand>
</feature>
<keyword evidence="7 13" id="KW-0479">Metal-binding</keyword>
<evidence type="ECO:0000256" key="7">
    <source>
        <dbReference type="ARBA" id="ARBA00022723"/>
    </source>
</evidence>
<comment type="pathway">
    <text evidence="3 13">Cofactor biosynthesis; riboflavin biosynthesis; 5-amino-6-(D-ribitylamino)uracil from GTP: step 3/4.</text>
</comment>
<sequence>MNQSTTDEMYMRRCLQLAACGRRNASPNPMVGAVIVVRGRIIGEGYHVRCGEGHAEVNAFASVAPDDERLLPEATMYVSLEPCAHYGKTPPCADLIVRKGVRRVVVGCVDTFAKVSGRGIEKLRASGIDVTVGVLESECRNLNRVFFTFNSLRRPFVTLKWAQSADGFIDDRFRPMAFSTSFTRMLVHKLRSRHDAILIGSVTDRRDNARLNVRHWAGKDPLRIVIDRERPFFPGLDFSRPVVPQLLEELWRRGVQSVLVEGGAFTHGTFIASGMWDEIRVETAPVATGGGTKAPQLPSDIVVTGAETYGANTIITYGHARHDNI</sequence>
<keyword evidence="11 13" id="KW-0560">Oxidoreductase</keyword>
<comment type="similarity">
    <text evidence="5 13">In the C-terminal section; belongs to the HTP reductase family.</text>
</comment>
<comment type="catalytic activity">
    <reaction evidence="13">
        <text>2,5-diamino-6-hydroxy-4-(5-phosphoribosylamino)-pyrimidine + H2O + H(+) = 5-amino-6-(5-phospho-D-ribosylamino)uracil + NH4(+)</text>
        <dbReference type="Rhea" id="RHEA:21868"/>
        <dbReference type="ChEBI" id="CHEBI:15377"/>
        <dbReference type="ChEBI" id="CHEBI:15378"/>
        <dbReference type="ChEBI" id="CHEBI:28938"/>
        <dbReference type="ChEBI" id="CHEBI:58453"/>
        <dbReference type="ChEBI" id="CHEBI:58614"/>
        <dbReference type="EC" id="3.5.4.26"/>
    </reaction>
</comment>
<dbReference type="FunFam" id="3.40.140.10:FF:000025">
    <property type="entry name" value="Riboflavin biosynthesis protein RibD"/>
    <property type="match status" value="1"/>
</dbReference>
<keyword evidence="6 13" id="KW-0686">Riboflavin biosynthesis</keyword>
<accession>A0AAW7JR03</accession>
<comment type="function">
    <text evidence="1 13">Converts 2,5-diamino-6-(ribosylamino)-4(3h)-pyrimidinone 5'-phosphate into 5-amino-6-(ribosylamino)-2,4(1h,3h)-pyrimidinedione 5'-phosphate.</text>
</comment>
<keyword evidence="9 13" id="KW-0862">Zinc</keyword>
<dbReference type="AlphaFoldDB" id="A0AAW7JR03"/>
<evidence type="ECO:0000256" key="15">
    <source>
        <dbReference type="PIRSR" id="PIRSR006769-2"/>
    </source>
</evidence>
<evidence type="ECO:0000256" key="5">
    <source>
        <dbReference type="ARBA" id="ARBA00007417"/>
    </source>
</evidence>
<dbReference type="Gene3D" id="3.40.140.10">
    <property type="entry name" value="Cytidine Deaminase, domain 2"/>
    <property type="match status" value="1"/>
</dbReference>
<feature type="binding site" evidence="15">
    <location>
        <position position="261"/>
    </location>
    <ligand>
        <name>substrate</name>
    </ligand>
</feature>
<evidence type="ECO:0000256" key="12">
    <source>
        <dbReference type="ARBA" id="ARBA00023268"/>
    </source>
</evidence>
<dbReference type="Proteomes" id="UP001168478">
    <property type="component" value="Unassembled WGS sequence"/>
</dbReference>
<evidence type="ECO:0000256" key="10">
    <source>
        <dbReference type="ARBA" id="ARBA00022857"/>
    </source>
</evidence>
<gene>
    <name evidence="19" type="primary">ribD</name>
    <name evidence="18" type="ORF">QVN81_01940</name>
    <name evidence="19" type="ORF">QVN84_01935</name>
</gene>
<dbReference type="Proteomes" id="UP001167831">
    <property type="component" value="Unassembled WGS sequence"/>
</dbReference>
<dbReference type="InterPro" id="IPR002125">
    <property type="entry name" value="CMP_dCMP_dom"/>
</dbReference>
<evidence type="ECO:0000256" key="4">
    <source>
        <dbReference type="ARBA" id="ARBA00005259"/>
    </source>
</evidence>
<feature type="binding site" evidence="15">
    <location>
        <position position="207"/>
    </location>
    <ligand>
        <name>NADP(+)</name>
        <dbReference type="ChEBI" id="CHEBI:58349"/>
    </ligand>
</feature>
<organism evidence="19 21">
    <name type="scientific">Leyella lascolaii</name>
    <dbReference type="NCBI Taxonomy" id="1776379"/>
    <lineage>
        <taxon>Bacteria</taxon>
        <taxon>Pseudomonadati</taxon>
        <taxon>Bacteroidota</taxon>
        <taxon>Bacteroidia</taxon>
        <taxon>Bacteroidales</taxon>
        <taxon>Prevotellaceae</taxon>
        <taxon>Leyella</taxon>
    </lineage>
</organism>
<comment type="catalytic activity">
    <reaction evidence="13">
        <text>5-amino-6-(5-phospho-D-ribitylamino)uracil + NADP(+) = 5-amino-6-(5-phospho-D-ribosylamino)uracil + NADPH + H(+)</text>
        <dbReference type="Rhea" id="RHEA:17845"/>
        <dbReference type="ChEBI" id="CHEBI:15378"/>
        <dbReference type="ChEBI" id="CHEBI:57783"/>
        <dbReference type="ChEBI" id="CHEBI:58349"/>
        <dbReference type="ChEBI" id="CHEBI:58421"/>
        <dbReference type="ChEBI" id="CHEBI:58453"/>
        <dbReference type="EC" id="1.1.1.193"/>
    </reaction>
</comment>
<dbReference type="PANTHER" id="PTHR38011">
    <property type="entry name" value="DIHYDROFOLATE REDUCTASE FAMILY PROTEIN (AFU_ORTHOLOGUE AFUA_8G06820)"/>
    <property type="match status" value="1"/>
</dbReference>
<evidence type="ECO:0000256" key="1">
    <source>
        <dbReference type="ARBA" id="ARBA00002151"/>
    </source>
</evidence>
<dbReference type="SUPFAM" id="SSF53927">
    <property type="entry name" value="Cytidine deaminase-like"/>
    <property type="match status" value="1"/>
</dbReference>
<dbReference type="InterPro" id="IPR002734">
    <property type="entry name" value="RibDG_C"/>
</dbReference>
<feature type="binding site" evidence="15">
    <location>
        <position position="203"/>
    </location>
    <ligand>
        <name>substrate</name>
    </ligand>
</feature>
<keyword evidence="12" id="KW-0511">Multifunctional enzyme</keyword>
<dbReference type="PANTHER" id="PTHR38011:SF7">
    <property type="entry name" value="2,5-DIAMINO-6-RIBOSYLAMINO-4(3H)-PYRIMIDINONE 5'-PHOSPHATE REDUCTASE"/>
    <property type="match status" value="1"/>
</dbReference>
<evidence type="ECO:0000256" key="16">
    <source>
        <dbReference type="PIRSR" id="PIRSR006769-3"/>
    </source>
</evidence>
<dbReference type="NCBIfam" id="TIGR00326">
    <property type="entry name" value="eubact_ribD"/>
    <property type="match status" value="1"/>
</dbReference>
<dbReference type="GO" id="GO:0009231">
    <property type="term" value="P:riboflavin biosynthetic process"/>
    <property type="evidence" value="ECO:0007669"/>
    <property type="project" value="UniProtKB-KW"/>
</dbReference>
<dbReference type="PIRSF" id="PIRSF006769">
    <property type="entry name" value="RibD"/>
    <property type="match status" value="1"/>
</dbReference>
<comment type="pathway">
    <text evidence="2 13">Cofactor biosynthesis; riboflavin biosynthesis; 5-amino-6-(D-ribitylamino)uracil from GTP: step 2/4.</text>
</comment>
<feature type="binding site" evidence="16">
    <location>
        <position position="54"/>
    </location>
    <ligand>
        <name>Zn(2+)</name>
        <dbReference type="ChEBI" id="CHEBI:29105"/>
        <note>catalytic</note>
    </ligand>
</feature>
<evidence type="ECO:0000256" key="8">
    <source>
        <dbReference type="ARBA" id="ARBA00022801"/>
    </source>
</evidence>
<feature type="binding site" evidence="15">
    <location>
        <position position="214"/>
    </location>
    <ligand>
        <name>substrate</name>
    </ligand>
</feature>
<protein>
    <recommendedName>
        <fullName evidence="13">Riboflavin biosynthesis protein RibD</fullName>
    </recommendedName>
    <domain>
        <recommendedName>
            <fullName evidence="13">Diaminohydroxyphosphoribosylaminopyrimidine deaminase</fullName>
            <shortName evidence="13">DRAP deaminase</shortName>
            <ecNumber evidence="13">3.5.4.26</ecNumber>
        </recommendedName>
        <alternativeName>
            <fullName evidence="13">Riboflavin-specific deaminase</fullName>
        </alternativeName>
    </domain>
    <domain>
        <recommendedName>
            <fullName evidence="13">5-amino-6-(5-phosphoribosylamino)uracil reductase</fullName>
            <ecNumber evidence="13">1.1.1.193</ecNumber>
        </recommendedName>
        <alternativeName>
            <fullName evidence="13">HTP reductase</fullName>
        </alternativeName>
    </domain>
</protein>
<dbReference type="Gene3D" id="3.40.430.10">
    <property type="entry name" value="Dihydrofolate Reductase, subunit A"/>
    <property type="match status" value="2"/>
</dbReference>
<dbReference type="SUPFAM" id="SSF53597">
    <property type="entry name" value="Dihydrofolate reductase-like"/>
    <property type="match status" value="1"/>
</dbReference>
<dbReference type="GO" id="GO:0008703">
    <property type="term" value="F:5-amino-6-(5-phosphoribosylamino)uracil reductase activity"/>
    <property type="evidence" value="ECO:0007669"/>
    <property type="project" value="UniProtKB-EC"/>
</dbReference>
<comment type="caution">
    <text evidence="19">The sequence shown here is derived from an EMBL/GenBank/DDBJ whole genome shotgun (WGS) entry which is preliminary data.</text>
</comment>
<evidence type="ECO:0000313" key="19">
    <source>
        <dbReference type="EMBL" id="MDN0024286.1"/>
    </source>
</evidence>
<dbReference type="InterPro" id="IPR024072">
    <property type="entry name" value="DHFR-like_dom_sf"/>
</dbReference>
<dbReference type="PROSITE" id="PS51747">
    <property type="entry name" value="CYT_DCMP_DEAMINASES_2"/>
    <property type="match status" value="1"/>
</dbReference>
<evidence type="ECO:0000256" key="6">
    <source>
        <dbReference type="ARBA" id="ARBA00022619"/>
    </source>
</evidence>
<comment type="cofactor">
    <cofactor evidence="13 16">
        <name>Zn(2+)</name>
        <dbReference type="ChEBI" id="CHEBI:29105"/>
    </cofactor>
    <text evidence="13 16">Binds 1 zinc ion.</text>
</comment>
<evidence type="ECO:0000259" key="17">
    <source>
        <dbReference type="PROSITE" id="PS51747"/>
    </source>
</evidence>
<dbReference type="CDD" id="cd01284">
    <property type="entry name" value="Riboflavin_deaminase-reductase"/>
    <property type="match status" value="1"/>
</dbReference>